<evidence type="ECO:0000256" key="6">
    <source>
        <dbReference type="ARBA" id="ARBA00022842"/>
    </source>
</evidence>
<comment type="cofactor">
    <cofactor evidence="1">
        <name>Mg(2+)</name>
        <dbReference type="ChEBI" id="CHEBI:18420"/>
    </cofactor>
</comment>
<keyword evidence="6" id="KW-0460">Magnesium</keyword>
<keyword evidence="5" id="KW-0547">Nucleotide-binding</keyword>
<dbReference type="PROSITE" id="PS51706">
    <property type="entry name" value="G_ENGB"/>
    <property type="match status" value="1"/>
</dbReference>
<dbReference type="HAMAP" id="MF_00321">
    <property type="entry name" value="GTPase_EngB"/>
    <property type="match status" value="1"/>
</dbReference>
<feature type="compositionally biased region" description="Low complexity" evidence="10">
    <location>
        <begin position="45"/>
        <end position="59"/>
    </location>
</feature>
<evidence type="ECO:0000256" key="3">
    <source>
        <dbReference type="ARBA" id="ARBA00022618"/>
    </source>
</evidence>
<feature type="compositionally biased region" description="Basic residues" evidence="10">
    <location>
        <begin position="1"/>
        <end position="36"/>
    </location>
</feature>
<dbReference type="PANTHER" id="PTHR11649">
    <property type="entry name" value="MSS1/TRME-RELATED GTP-BINDING PROTEIN"/>
    <property type="match status" value="1"/>
</dbReference>
<reference evidence="12 13" key="2">
    <citation type="journal article" date="2008" name="Nature">
        <title>The Phaeodactylum genome reveals the evolutionary history of diatom genomes.</title>
        <authorList>
            <person name="Bowler C."/>
            <person name="Allen A.E."/>
            <person name="Badger J.H."/>
            <person name="Grimwood J."/>
            <person name="Jabbari K."/>
            <person name="Kuo A."/>
            <person name="Maheswari U."/>
            <person name="Martens C."/>
            <person name="Maumus F."/>
            <person name="Otillar R.P."/>
            <person name="Rayko E."/>
            <person name="Salamov A."/>
            <person name="Vandepoele K."/>
            <person name="Beszteri B."/>
            <person name="Gruber A."/>
            <person name="Heijde M."/>
            <person name="Katinka M."/>
            <person name="Mock T."/>
            <person name="Valentin K."/>
            <person name="Verret F."/>
            <person name="Berges J.A."/>
            <person name="Brownlee C."/>
            <person name="Cadoret J.P."/>
            <person name="Chiovitti A."/>
            <person name="Choi C.J."/>
            <person name="Coesel S."/>
            <person name="De Martino A."/>
            <person name="Detter J.C."/>
            <person name="Durkin C."/>
            <person name="Falciatore A."/>
            <person name="Fournet J."/>
            <person name="Haruta M."/>
            <person name="Huysman M.J."/>
            <person name="Jenkins B.D."/>
            <person name="Jiroutova K."/>
            <person name="Jorgensen R.E."/>
            <person name="Joubert Y."/>
            <person name="Kaplan A."/>
            <person name="Kroger N."/>
            <person name="Kroth P.G."/>
            <person name="La Roche J."/>
            <person name="Lindquist E."/>
            <person name="Lommer M."/>
            <person name="Martin-Jezequel V."/>
            <person name="Lopez P.J."/>
            <person name="Lucas S."/>
            <person name="Mangogna M."/>
            <person name="McGinnis K."/>
            <person name="Medlin L.K."/>
            <person name="Montsant A."/>
            <person name="Oudot-Le Secq M.P."/>
            <person name="Napoli C."/>
            <person name="Obornik M."/>
            <person name="Parker M.S."/>
            <person name="Petit J.L."/>
            <person name="Porcel B.M."/>
            <person name="Poulsen N."/>
            <person name="Robison M."/>
            <person name="Rychlewski L."/>
            <person name="Rynearson T.A."/>
            <person name="Schmutz J."/>
            <person name="Shapiro H."/>
            <person name="Siaut M."/>
            <person name="Stanley M."/>
            <person name="Sussman M.R."/>
            <person name="Taylor A.R."/>
            <person name="Vardi A."/>
            <person name="von Dassow P."/>
            <person name="Vyverman W."/>
            <person name="Willis A."/>
            <person name="Wyrwicz L.S."/>
            <person name="Rokhsar D.S."/>
            <person name="Weissenbach J."/>
            <person name="Armbrust E.V."/>
            <person name="Green B.R."/>
            <person name="Van de Peer Y."/>
            <person name="Grigoriev I.V."/>
        </authorList>
    </citation>
    <scope>NUCLEOTIDE SEQUENCE [LARGE SCALE GENOMIC DNA]</scope>
    <source>
        <strain evidence="12 13">CCMP1335</strain>
    </source>
</reference>
<feature type="compositionally biased region" description="Basic and acidic residues" evidence="10">
    <location>
        <begin position="77"/>
        <end position="92"/>
    </location>
</feature>
<feature type="region of interest" description="Disordered" evidence="10">
    <location>
        <begin position="1"/>
        <end position="92"/>
    </location>
</feature>
<keyword evidence="9" id="KW-0131">Cell cycle</keyword>
<evidence type="ECO:0000256" key="5">
    <source>
        <dbReference type="ARBA" id="ARBA00022741"/>
    </source>
</evidence>
<accession>B8BWE6</accession>
<reference evidence="12 13" key="1">
    <citation type="journal article" date="2004" name="Science">
        <title>The genome of the diatom Thalassiosira pseudonana: ecology, evolution, and metabolism.</title>
        <authorList>
            <person name="Armbrust E.V."/>
            <person name="Berges J.A."/>
            <person name="Bowler C."/>
            <person name="Green B.R."/>
            <person name="Martinez D."/>
            <person name="Putnam N.H."/>
            <person name="Zhou S."/>
            <person name="Allen A.E."/>
            <person name="Apt K.E."/>
            <person name="Bechner M."/>
            <person name="Brzezinski M.A."/>
            <person name="Chaal B.K."/>
            <person name="Chiovitti A."/>
            <person name="Davis A.K."/>
            <person name="Demarest M.S."/>
            <person name="Detter J.C."/>
            <person name="Glavina T."/>
            <person name="Goodstein D."/>
            <person name="Hadi M.Z."/>
            <person name="Hellsten U."/>
            <person name="Hildebrand M."/>
            <person name="Jenkins B.D."/>
            <person name="Jurka J."/>
            <person name="Kapitonov V.V."/>
            <person name="Kroger N."/>
            <person name="Lau W.W."/>
            <person name="Lane T.W."/>
            <person name="Larimer F.W."/>
            <person name="Lippmeier J.C."/>
            <person name="Lucas S."/>
            <person name="Medina M."/>
            <person name="Montsant A."/>
            <person name="Obornik M."/>
            <person name="Parker M.S."/>
            <person name="Palenik B."/>
            <person name="Pazour G.J."/>
            <person name="Richardson P.M."/>
            <person name="Rynearson T.A."/>
            <person name="Saito M.A."/>
            <person name="Schwartz D.C."/>
            <person name="Thamatrakoln K."/>
            <person name="Valentin K."/>
            <person name="Vardi A."/>
            <person name="Wilkerson F.P."/>
            <person name="Rokhsar D.S."/>
        </authorList>
    </citation>
    <scope>NUCLEOTIDE SEQUENCE [LARGE SCALE GENOMIC DNA]</scope>
    <source>
        <strain evidence="12 13">CCMP1335</strain>
    </source>
</reference>
<keyword evidence="7" id="KW-0342">GTP-binding</keyword>
<evidence type="ECO:0000313" key="13">
    <source>
        <dbReference type="Proteomes" id="UP000001449"/>
    </source>
</evidence>
<keyword evidence="3" id="KW-0132">Cell division</keyword>
<keyword evidence="13" id="KW-1185">Reference proteome</keyword>
<proteinExistence type="inferred from homology"/>
<gene>
    <name evidence="12" type="ORF">THAPSDRAFT_3944</name>
</gene>
<dbReference type="SUPFAM" id="SSF52540">
    <property type="entry name" value="P-loop containing nucleoside triphosphate hydrolases"/>
    <property type="match status" value="1"/>
</dbReference>
<keyword evidence="8" id="KW-0717">Septation</keyword>
<organism evidence="12 13">
    <name type="scientific">Thalassiosira pseudonana</name>
    <name type="common">Marine diatom</name>
    <name type="synonym">Cyclotella nana</name>
    <dbReference type="NCBI Taxonomy" id="35128"/>
    <lineage>
        <taxon>Eukaryota</taxon>
        <taxon>Sar</taxon>
        <taxon>Stramenopiles</taxon>
        <taxon>Ochrophyta</taxon>
        <taxon>Bacillariophyta</taxon>
        <taxon>Coscinodiscophyceae</taxon>
        <taxon>Thalassiosirophycidae</taxon>
        <taxon>Thalassiosirales</taxon>
        <taxon>Thalassiosiraceae</taxon>
        <taxon>Thalassiosira</taxon>
    </lineage>
</organism>
<dbReference type="GO" id="GO:0051301">
    <property type="term" value="P:cell division"/>
    <property type="evidence" value="ECO:0007669"/>
    <property type="project" value="UniProtKB-KW"/>
</dbReference>
<evidence type="ECO:0000259" key="11">
    <source>
        <dbReference type="PROSITE" id="PS51706"/>
    </source>
</evidence>
<dbReference type="Pfam" id="PF01926">
    <property type="entry name" value="MMR_HSR1"/>
    <property type="match status" value="1"/>
</dbReference>
<dbReference type="Gene3D" id="3.40.50.300">
    <property type="entry name" value="P-loop containing nucleotide triphosphate hydrolases"/>
    <property type="match status" value="1"/>
</dbReference>
<dbReference type="InterPro" id="IPR019987">
    <property type="entry name" value="GTP-bd_ribosome_bio_YsxC"/>
</dbReference>
<protein>
    <submittedName>
        <fullName evidence="12">GTP binding protein</fullName>
    </submittedName>
</protein>
<dbReference type="PANTHER" id="PTHR11649:SF13">
    <property type="entry name" value="ENGB-TYPE G DOMAIN-CONTAINING PROTEIN"/>
    <property type="match status" value="1"/>
</dbReference>
<dbReference type="GO" id="GO:0046872">
    <property type="term" value="F:metal ion binding"/>
    <property type="evidence" value="ECO:0007669"/>
    <property type="project" value="UniProtKB-KW"/>
</dbReference>
<dbReference type="GO" id="GO:0005525">
    <property type="term" value="F:GTP binding"/>
    <property type="evidence" value="ECO:0007669"/>
    <property type="project" value="UniProtKB-KW"/>
</dbReference>
<dbReference type="NCBIfam" id="TIGR03598">
    <property type="entry name" value="GTPase_YsxC"/>
    <property type="match status" value="1"/>
</dbReference>
<dbReference type="RefSeq" id="XP_002288584.1">
    <property type="nucleotide sequence ID" value="XM_002288548.1"/>
</dbReference>
<dbReference type="CDD" id="cd01876">
    <property type="entry name" value="YihA_EngB"/>
    <property type="match status" value="1"/>
</dbReference>
<dbReference type="HOGENOM" id="CLU_565643_0_0_1"/>
<evidence type="ECO:0000256" key="9">
    <source>
        <dbReference type="ARBA" id="ARBA00023306"/>
    </source>
</evidence>
<dbReference type="Proteomes" id="UP000001449">
    <property type="component" value="Chromosome 3"/>
</dbReference>
<sequence>MAKGGVHGKKKRMLDSNKKKKTKNPNRPSGKHRKTSKRDQPADGPNKSTPKSSSAPKPKLSILGDNKASGPPWQVLGEKDMKKNVETEKVRRERIKLGLDSPSDGIKEKTAEKLKADISGANKLISSKDRAMLNWKRFNPITSPSDLKLVGAYLDKQLPPSLGVPEVAFLGRSNVGKSSLLNRLVSKAGGETARVGKTPGATASVNLYALLGPSKSRDKGGGQGKPILGFADLPGFGYAKLNKETKESVEEAAERYLGKRRELALGILLVDSRRIPNTDDRAVLAALFDMGVPLIVVATKSDKLKANEVDTAMASIRDGLGLPEGQPLRVSGVTGENVKELWRIILDACETRVDELKTAIAEGKDDGGVLRVLAEEEEEDDFYSDYGDDEEAEEFDDDDEDIYYDQGYDWVQSESDTDDEGGIYDNFYDADGFVDTEDEDSWMSDSTQQKMAENEARQRADKEAFKLKNLKRKVQEMERRGEI</sequence>
<comment type="similarity">
    <text evidence="2">Belongs to the TRAFAC class TrmE-Era-EngA-EngB-Septin-like GTPase superfamily. EngB GTPase family.</text>
</comment>
<evidence type="ECO:0000256" key="4">
    <source>
        <dbReference type="ARBA" id="ARBA00022723"/>
    </source>
</evidence>
<evidence type="ECO:0000256" key="1">
    <source>
        <dbReference type="ARBA" id="ARBA00001946"/>
    </source>
</evidence>
<dbReference type="InterPro" id="IPR027417">
    <property type="entry name" value="P-loop_NTPase"/>
</dbReference>
<dbReference type="eggNOG" id="KOG2486">
    <property type="taxonomic scope" value="Eukaryota"/>
</dbReference>
<dbReference type="OMA" id="FDMGVPL"/>
<dbReference type="InterPro" id="IPR030393">
    <property type="entry name" value="G_ENGB_dom"/>
</dbReference>
<evidence type="ECO:0000256" key="10">
    <source>
        <dbReference type="SAM" id="MobiDB-lite"/>
    </source>
</evidence>
<feature type="domain" description="EngB-type G" evidence="11">
    <location>
        <begin position="163"/>
        <end position="351"/>
    </location>
</feature>
<dbReference type="InParanoid" id="B8BWE6"/>
<evidence type="ECO:0000256" key="8">
    <source>
        <dbReference type="ARBA" id="ARBA00023210"/>
    </source>
</evidence>
<dbReference type="EMBL" id="CM000640">
    <property type="protein sequence ID" value="EED94020.1"/>
    <property type="molecule type" value="Genomic_DNA"/>
</dbReference>
<dbReference type="KEGG" id="tps:THAPSDRAFT_3944"/>
<keyword evidence="4" id="KW-0479">Metal-binding</keyword>
<feature type="region of interest" description="Disordered" evidence="10">
    <location>
        <begin position="436"/>
        <end position="458"/>
    </location>
</feature>
<name>B8BWE6_THAPS</name>
<dbReference type="PaxDb" id="35128-Thaps3944"/>
<evidence type="ECO:0000313" key="12">
    <source>
        <dbReference type="EMBL" id="EED94020.1"/>
    </source>
</evidence>
<evidence type="ECO:0000256" key="2">
    <source>
        <dbReference type="ARBA" id="ARBA00009638"/>
    </source>
</evidence>
<evidence type="ECO:0000256" key="7">
    <source>
        <dbReference type="ARBA" id="ARBA00023134"/>
    </source>
</evidence>
<dbReference type="AlphaFoldDB" id="B8BWE6"/>
<dbReference type="GeneID" id="7443798"/>
<dbReference type="InterPro" id="IPR006073">
    <property type="entry name" value="GTP-bd"/>
</dbReference>
<dbReference type="STRING" id="35128.B8BWE6"/>